<keyword evidence="3" id="KW-1185">Reference proteome</keyword>
<dbReference type="AlphaFoldDB" id="A0A177DB05"/>
<dbReference type="VEuPathDB" id="FungiDB:CC77DRAFT_363615"/>
<feature type="transmembrane region" description="Helical" evidence="1">
    <location>
        <begin position="494"/>
        <end position="516"/>
    </location>
</feature>
<feature type="transmembrane region" description="Helical" evidence="1">
    <location>
        <begin position="36"/>
        <end position="61"/>
    </location>
</feature>
<keyword evidence="1" id="KW-0812">Transmembrane</keyword>
<evidence type="ECO:0000256" key="1">
    <source>
        <dbReference type="SAM" id="Phobius"/>
    </source>
</evidence>
<sequence length="577" mass="64601">MFHSAASKSPEQENDTKDRSRIRASTNFYDRIVTDWWWWEILSWIISFVCVAAILGVLWYYDGRRQPEHLITGITLNAYVAVFAAVSKAALIMPVSEAISQLKWIWFQEEAALWDFQLFDAASRGPWGATMLLIRTRCRHVVSLAALITILGLAFEPFFQQIVTYPDRTMIVGGGSTWAASTFVPQSLPSTRRLGFDNNNRDPTMTLAIDTVLNTPEIAMRPSTAQCSTANCTWPSYATLGVGHTCQDVSYLLQYICENNTKLALPQQAVSAVDPCGYKVNDTFVTGVEGNLGFRKVTSLSTLVVETFDFESSGNHFWNTTAFHNSTLPILDFYIAYTPGGPEAALRNQTPVLLECLLTWNVHTIDSRIVNGMLQERVLDTVVVQPQSLDNSTAWPITASLGSNNTFQILNGSTQLLRDWILSDFPFYLDQDPAYDFELYSGMWNFHQIPPYDFESHISNLTKAITNDMKSRSSGMRLIEGIAWSSERFVKIRWAWITLPAVSLVGSLVLIFATIVQGRRTKAPLWKSSSLATLLHGLSEETRNLVDPDLSPSQVEAMSARLRVRLSSRSGSARLIA</sequence>
<proteinExistence type="predicted"/>
<keyword evidence="1" id="KW-0472">Membrane</keyword>
<dbReference type="KEGG" id="aalt:CC77DRAFT_363615"/>
<evidence type="ECO:0000313" key="2">
    <source>
        <dbReference type="EMBL" id="OAG16923.1"/>
    </source>
</evidence>
<dbReference type="Proteomes" id="UP000077248">
    <property type="component" value="Unassembled WGS sequence"/>
</dbReference>
<dbReference type="EMBL" id="KV441488">
    <property type="protein sequence ID" value="OAG16923.1"/>
    <property type="molecule type" value="Genomic_DNA"/>
</dbReference>
<dbReference type="RefSeq" id="XP_018382344.1">
    <property type="nucleotide sequence ID" value="XM_018531379.1"/>
</dbReference>
<reference evidence="2 3" key="1">
    <citation type="submission" date="2016-05" db="EMBL/GenBank/DDBJ databases">
        <title>Comparative analysis of secretome profiles of manganese(II)-oxidizing ascomycete fungi.</title>
        <authorList>
            <consortium name="DOE Joint Genome Institute"/>
            <person name="Zeiner C.A."/>
            <person name="Purvine S.O."/>
            <person name="Zink E.M."/>
            <person name="Wu S."/>
            <person name="Pasa-Tolic L."/>
            <person name="Chaput D.L."/>
            <person name="Haridas S."/>
            <person name="Grigoriev I.V."/>
            <person name="Santelli C.M."/>
            <person name="Hansel C.M."/>
        </authorList>
    </citation>
    <scope>NUCLEOTIDE SEQUENCE [LARGE SCALE GENOMIC DNA]</scope>
    <source>
        <strain evidence="2 3">SRC1lrK2f</strain>
    </source>
</reference>
<dbReference type="Pfam" id="PF11374">
    <property type="entry name" value="DUF3176"/>
    <property type="match status" value="1"/>
</dbReference>
<dbReference type="PANTHER" id="PTHR35394">
    <property type="entry name" value="DUF3176 DOMAIN-CONTAINING PROTEIN"/>
    <property type="match status" value="1"/>
</dbReference>
<keyword evidence="1" id="KW-1133">Transmembrane helix</keyword>
<dbReference type="OMA" id="CLGQAKW"/>
<organism evidence="2 3">
    <name type="scientific">Alternaria alternata</name>
    <name type="common">Alternaria rot fungus</name>
    <name type="synonym">Torula alternata</name>
    <dbReference type="NCBI Taxonomy" id="5599"/>
    <lineage>
        <taxon>Eukaryota</taxon>
        <taxon>Fungi</taxon>
        <taxon>Dikarya</taxon>
        <taxon>Ascomycota</taxon>
        <taxon>Pezizomycotina</taxon>
        <taxon>Dothideomycetes</taxon>
        <taxon>Pleosporomycetidae</taxon>
        <taxon>Pleosporales</taxon>
        <taxon>Pleosporineae</taxon>
        <taxon>Pleosporaceae</taxon>
        <taxon>Alternaria</taxon>
        <taxon>Alternaria sect. Alternaria</taxon>
        <taxon>Alternaria alternata complex</taxon>
    </lineage>
</organism>
<gene>
    <name evidence="2" type="ORF">CC77DRAFT_363615</name>
</gene>
<protein>
    <submittedName>
        <fullName evidence="2">Uncharacterized protein</fullName>
    </submittedName>
</protein>
<name>A0A177DB05_ALTAL</name>
<dbReference type="GeneID" id="29116973"/>
<dbReference type="InterPro" id="IPR021514">
    <property type="entry name" value="DUF3176"/>
</dbReference>
<dbReference type="PANTHER" id="PTHR35394:SF5">
    <property type="entry name" value="DUF3176 DOMAIN-CONTAINING PROTEIN"/>
    <property type="match status" value="1"/>
</dbReference>
<accession>A0A177DB05</accession>
<evidence type="ECO:0000313" key="3">
    <source>
        <dbReference type="Proteomes" id="UP000077248"/>
    </source>
</evidence>
<feature type="transmembrane region" description="Helical" evidence="1">
    <location>
        <begin position="141"/>
        <end position="159"/>
    </location>
</feature>